<dbReference type="EMBL" id="FN650140">
    <property type="protein sequence ID" value="CBJ11087.1"/>
    <property type="molecule type" value="Genomic_DNA"/>
</dbReference>
<proteinExistence type="predicted"/>
<keyword evidence="2" id="KW-1185">Reference proteome</keyword>
<name>D3HQB7_LEGLN</name>
<sequence>MEIKLRICIMKKNSFIFFLLLLSFSVTGKTSDFIVCKSKFALCTKASCNFIPGKKRWASCDCSVQEGYSLGKKPCTGVKNTSKGQIIKSRYYPVKTHAICKNNRPWAWCLDSSCIIDKKDPSKAECTCTVVHNKGPYVIVTDKYTKNTCTTGLYSSATVKGAEEITDFLKAHKELRPFPIKIINKQ</sequence>
<gene>
    <name evidence="1" type="ordered locus">LLO_0743</name>
</gene>
<dbReference type="KEGG" id="llo:LLO_0743"/>
<dbReference type="Proteomes" id="UP000001060">
    <property type="component" value="Chromosome"/>
</dbReference>
<protein>
    <submittedName>
        <fullName evidence="1">Uncharacterized protein</fullName>
    </submittedName>
</protein>
<reference evidence="1 2" key="1">
    <citation type="journal article" date="2010" name="PLoS Genet.">
        <title>Analysis of the Legionella longbeachae genome and transcriptome uncovers unique strategies to cause Legionnaires' disease.</title>
        <authorList>
            <person name="Cazalet C."/>
            <person name="Gomez-Valero L."/>
            <person name="Rusniok C."/>
            <person name="Lomma M."/>
            <person name="Dervins-Ravault D."/>
            <person name="Newton H."/>
            <person name="Sansom F."/>
            <person name="Jarraud S."/>
            <person name="Zidane N."/>
            <person name="Ma L."/>
            <person name="Bouchier C."/>
            <person name="Etienne J."/>
            <person name="Hartland E."/>
            <person name="Buchrieser C."/>
        </authorList>
    </citation>
    <scope>NUCLEOTIDE SEQUENCE [LARGE SCALE GENOMIC DNA]</scope>
    <source>
        <strain evidence="1 2">NSW150</strain>
    </source>
</reference>
<dbReference type="HOGENOM" id="CLU_1452759_0_0_6"/>
<dbReference type="STRING" id="661367.LLO_0743"/>
<dbReference type="AlphaFoldDB" id="D3HQB7"/>
<evidence type="ECO:0000313" key="1">
    <source>
        <dbReference type="EMBL" id="CBJ11087.1"/>
    </source>
</evidence>
<organism evidence="1 2">
    <name type="scientific">Legionella longbeachae serogroup 1 (strain NSW150)</name>
    <dbReference type="NCBI Taxonomy" id="661367"/>
    <lineage>
        <taxon>Bacteria</taxon>
        <taxon>Pseudomonadati</taxon>
        <taxon>Pseudomonadota</taxon>
        <taxon>Gammaproteobacteria</taxon>
        <taxon>Legionellales</taxon>
        <taxon>Legionellaceae</taxon>
        <taxon>Legionella</taxon>
    </lineage>
</organism>
<evidence type="ECO:0000313" key="2">
    <source>
        <dbReference type="Proteomes" id="UP000001060"/>
    </source>
</evidence>
<accession>D3HQB7</accession>
<dbReference type="eggNOG" id="ENOG5032FI7">
    <property type="taxonomic scope" value="Bacteria"/>
</dbReference>